<reference evidence="1 2" key="1">
    <citation type="submission" date="2020-07" db="EMBL/GenBank/DDBJ databases">
        <title>Genomic Encyclopedia of Type Strains, Phase IV (KMG-V): Genome sequencing to study the core and pangenomes of soil and plant-associated prokaryotes.</title>
        <authorList>
            <person name="Whitman W."/>
        </authorList>
    </citation>
    <scope>NUCLEOTIDE SEQUENCE [LARGE SCALE GENOMIC DNA]</scope>
    <source>
        <strain evidence="1 2">RH2WT43</strain>
    </source>
</reference>
<comment type="caution">
    <text evidence="1">The sequence shown here is derived from an EMBL/GenBank/DDBJ whole genome shotgun (WGS) entry which is preliminary data.</text>
</comment>
<evidence type="ECO:0000313" key="1">
    <source>
        <dbReference type="EMBL" id="MBA8889957.1"/>
    </source>
</evidence>
<dbReference type="AlphaFoldDB" id="A0A839EZ15"/>
<gene>
    <name evidence="1" type="ORF">FHW12_004204</name>
</gene>
<organism evidence="1 2">
    <name type="scientific">Dokdonella fugitiva</name>
    <dbReference type="NCBI Taxonomy" id="328517"/>
    <lineage>
        <taxon>Bacteria</taxon>
        <taxon>Pseudomonadati</taxon>
        <taxon>Pseudomonadota</taxon>
        <taxon>Gammaproteobacteria</taxon>
        <taxon>Lysobacterales</taxon>
        <taxon>Rhodanobacteraceae</taxon>
        <taxon>Dokdonella</taxon>
    </lineage>
</organism>
<protein>
    <recommendedName>
        <fullName evidence="3">LysM domain-containing protein</fullName>
    </recommendedName>
</protein>
<dbReference type="RefSeq" id="WP_220484592.1">
    <property type="nucleotide sequence ID" value="NZ_JACGXL010000009.1"/>
</dbReference>
<dbReference type="EMBL" id="JACGXL010000009">
    <property type="protein sequence ID" value="MBA8889957.1"/>
    <property type="molecule type" value="Genomic_DNA"/>
</dbReference>
<accession>A0A839EZ15</accession>
<dbReference type="Proteomes" id="UP000550401">
    <property type="component" value="Unassembled WGS sequence"/>
</dbReference>
<proteinExistence type="predicted"/>
<sequence>MIDAMQYQLGVDPAQLLLGLDALRVRPFPVTSRYYNVPVKIVTDASGEDRACLARRFSPDPDRLALVRLHAVVEHERLDLVAAREIGDPEQFWRICDANRALRPDDLEQVGLALRITLPEGVPGAGDA</sequence>
<evidence type="ECO:0008006" key="3">
    <source>
        <dbReference type="Google" id="ProtNLM"/>
    </source>
</evidence>
<keyword evidence="2" id="KW-1185">Reference proteome</keyword>
<evidence type="ECO:0000313" key="2">
    <source>
        <dbReference type="Proteomes" id="UP000550401"/>
    </source>
</evidence>
<name>A0A839EZ15_9GAMM</name>